<dbReference type="RefSeq" id="WP_380650467.1">
    <property type="nucleotide sequence ID" value="NZ_JBHRVQ010000001.1"/>
</dbReference>
<proteinExistence type="predicted"/>
<name>A0ABV7N0C3_9STAP</name>
<accession>A0ABV7N0C3</accession>
<keyword evidence="3" id="KW-1185">Reference proteome</keyword>
<dbReference type="Proteomes" id="UP001595637">
    <property type="component" value="Unassembled WGS sequence"/>
</dbReference>
<keyword evidence="1" id="KW-0472">Membrane</keyword>
<feature type="transmembrane region" description="Helical" evidence="1">
    <location>
        <begin position="6"/>
        <end position="23"/>
    </location>
</feature>
<keyword evidence="1" id="KW-0812">Transmembrane</keyword>
<evidence type="ECO:0000313" key="3">
    <source>
        <dbReference type="Proteomes" id="UP001595637"/>
    </source>
</evidence>
<comment type="caution">
    <text evidence="2">The sequence shown here is derived from an EMBL/GenBank/DDBJ whole genome shotgun (WGS) entry which is preliminary data.</text>
</comment>
<sequence length="239" mass="28426">METIIFFVTTFAIVIQAFYLHFFSSSRRYFSFDDANFTEQELLQLEDSWVVIFERFSIFMIFGLFIFAVIHHLYIDPVNSVWFIISIYIIMFLMLAINNCKVYRMTHRRKHLWHSIWPILLIPVTLYMMLSLSIDKVEVTFEGDGAMISGEMWKTHYSDIDQIEMVQELPPLPVDNRMSGIGPHIHGDFLKDDKGYTFHIEDRSNKMIRLAIHDRYIYFNSSDETVTSQWYSELVAHME</sequence>
<organism evidence="2 3">
    <name type="scientific">Salinicoccus sesuvii</name>
    <dbReference type="NCBI Taxonomy" id="868281"/>
    <lineage>
        <taxon>Bacteria</taxon>
        <taxon>Bacillati</taxon>
        <taxon>Bacillota</taxon>
        <taxon>Bacilli</taxon>
        <taxon>Bacillales</taxon>
        <taxon>Staphylococcaceae</taxon>
        <taxon>Salinicoccus</taxon>
    </lineage>
</organism>
<protein>
    <recommendedName>
        <fullName evidence="4">Bacterial Pleckstrin homology domain-containing protein</fullName>
    </recommendedName>
</protein>
<feature type="transmembrane region" description="Helical" evidence="1">
    <location>
        <begin position="81"/>
        <end position="100"/>
    </location>
</feature>
<reference evidence="3" key="1">
    <citation type="journal article" date="2019" name="Int. J. Syst. Evol. Microbiol.">
        <title>The Global Catalogue of Microorganisms (GCM) 10K type strain sequencing project: providing services to taxonomists for standard genome sequencing and annotation.</title>
        <authorList>
            <consortium name="The Broad Institute Genomics Platform"/>
            <consortium name="The Broad Institute Genome Sequencing Center for Infectious Disease"/>
            <person name="Wu L."/>
            <person name="Ma J."/>
        </authorList>
    </citation>
    <scope>NUCLEOTIDE SEQUENCE [LARGE SCALE GENOMIC DNA]</scope>
    <source>
        <strain evidence="3">CCM 7756</strain>
    </source>
</reference>
<keyword evidence="1" id="KW-1133">Transmembrane helix</keyword>
<evidence type="ECO:0008006" key="4">
    <source>
        <dbReference type="Google" id="ProtNLM"/>
    </source>
</evidence>
<evidence type="ECO:0000256" key="1">
    <source>
        <dbReference type="SAM" id="Phobius"/>
    </source>
</evidence>
<feature type="transmembrane region" description="Helical" evidence="1">
    <location>
        <begin position="112"/>
        <end position="130"/>
    </location>
</feature>
<gene>
    <name evidence="2" type="ORF">ACFOEO_00205</name>
</gene>
<dbReference type="EMBL" id="JBHRVQ010000001">
    <property type="protein sequence ID" value="MFC3387026.1"/>
    <property type="molecule type" value="Genomic_DNA"/>
</dbReference>
<evidence type="ECO:0000313" key="2">
    <source>
        <dbReference type="EMBL" id="MFC3387026.1"/>
    </source>
</evidence>
<feature type="transmembrane region" description="Helical" evidence="1">
    <location>
        <begin position="56"/>
        <end position="75"/>
    </location>
</feature>